<sequence>MFIAHLPAGYLLAKFFISKAEVKRRLDSTVCSNSGERADKLLSYSSWRRLFFAAALIGAIAPDLDLVWFYLVDNGSVHHHAYWTHYPLFWGAALCLCGLWCRYSSTPFARVLGIFALCGFMHLILDSVAGDIRWLAPMSDMGFSLVTIPANYRVWWFNFLFHWTFLLEVAITAIALGCFLLSRLSAFQATAERHQQRAHRNALVPLPTEQGGDS</sequence>
<evidence type="ECO:0000256" key="1">
    <source>
        <dbReference type="SAM" id="Phobius"/>
    </source>
</evidence>
<dbReference type="RefSeq" id="WP_130565882.1">
    <property type="nucleotide sequence ID" value="NZ_SHLY01000001.1"/>
</dbReference>
<dbReference type="GO" id="GO:0016787">
    <property type="term" value="F:hydrolase activity"/>
    <property type="evidence" value="ECO:0007669"/>
    <property type="project" value="UniProtKB-KW"/>
</dbReference>
<keyword evidence="1" id="KW-1133">Transmembrane helix</keyword>
<gene>
    <name evidence="2" type="ORF">EXY25_04675</name>
</gene>
<dbReference type="EMBL" id="SHLY01000001">
    <property type="protein sequence ID" value="TAA48519.1"/>
    <property type="molecule type" value="Genomic_DNA"/>
</dbReference>
<dbReference type="Proteomes" id="UP000292544">
    <property type="component" value="Unassembled WGS sequence"/>
</dbReference>
<keyword evidence="1" id="KW-0472">Membrane</keyword>
<accession>A0ABY1WUT5</accession>
<reference evidence="3" key="1">
    <citation type="submission" date="2019-02" db="EMBL/GenBank/DDBJ databases">
        <title>Draft genome sequence of Muricauda sp. 176CP4-71.</title>
        <authorList>
            <person name="Park J.-S."/>
        </authorList>
    </citation>
    <scope>NUCLEOTIDE SEQUENCE [LARGE SCALE GENOMIC DNA]</scope>
    <source>
        <strain evidence="3">176GS2-150</strain>
    </source>
</reference>
<feature type="transmembrane region" description="Helical" evidence="1">
    <location>
        <begin position="160"/>
        <end position="181"/>
    </location>
</feature>
<evidence type="ECO:0000313" key="2">
    <source>
        <dbReference type="EMBL" id="TAA48519.1"/>
    </source>
</evidence>
<dbReference type="InterPro" id="IPR007404">
    <property type="entry name" value="YdjM-like"/>
</dbReference>
<organism evidence="2 3">
    <name type="scientific">Corallincola spongiicola</name>
    <dbReference type="NCBI Taxonomy" id="2520508"/>
    <lineage>
        <taxon>Bacteria</taxon>
        <taxon>Pseudomonadati</taxon>
        <taxon>Pseudomonadota</taxon>
        <taxon>Gammaproteobacteria</taxon>
        <taxon>Alteromonadales</taxon>
        <taxon>Psychromonadaceae</taxon>
        <taxon>Corallincola</taxon>
    </lineage>
</organism>
<name>A0ABY1WUT5_9GAMM</name>
<keyword evidence="1" id="KW-0812">Transmembrane</keyword>
<protein>
    <submittedName>
        <fullName evidence="2">Metal-dependent hydrolase</fullName>
    </submittedName>
</protein>
<dbReference type="Pfam" id="PF04307">
    <property type="entry name" value="YdjM"/>
    <property type="match status" value="1"/>
</dbReference>
<proteinExistence type="predicted"/>
<feature type="transmembrane region" description="Helical" evidence="1">
    <location>
        <begin position="83"/>
        <end position="101"/>
    </location>
</feature>
<feature type="transmembrane region" description="Helical" evidence="1">
    <location>
        <begin position="50"/>
        <end position="71"/>
    </location>
</feature>
<evidence type="ECO:0000313" key="3">
    <source>
        <dbReference type="Proteomes" id="UP000292544"/>
    </source>
</evidence>
<keyword evidence="2" id="KW-0378">Hydrolase</keyword>
<comment type="caution">
    <text evidence="2">The sequence shown here is derived from an EMBL/GenBank/DDBJ whole genome shotgun (WGS) entry which is preliminary data.</text>
</comment>
<feature type="transmembrane region" description="Helical" evidence="1">
    <location>
        <begin position="108"/>
        <end position="125"/>
    </location>
</feature>
<keyword evidence="3" id="KW-1185">Reference proteome</keyword>